<reference evidence="2 3" key="1">
    <citation type="journal article" date="2015" name="Genome Biol. Evol.">
        <title>Characterization of Three Mycobacterium spp. with Potential Use in Bioremediation by Genome Sequencing and Comparative Genomics.</title>
        <authorList>
            <person name="Das S."/>
            <person name="Pettersson B.M."/>
            <person name="Behra P.R."/>
            <person name="Ramesh M."/>
            <person name="Dasgupta S."/>
            <person name="Bhattacharya A."/>
            <person name="Kirsebom L.A."/>
        </authorList>
    </citation>
    <scope>NUCLEOTIDE SEQUENCE [LARGE SCALE GENOMIC DNA]</scope>
    <source>
        <strain evidence="2 3">DSM 44075</strain>
    </source>
</reference>
<dbReference type="EC" id="1.1.1.107" evidence="2"/>
<dbReference type="InterPro" id="IPR020471">
    <property type="entry name" value="AKR"/>
</dbReference>
<dbReference type="PANTHER" id="PTHR42686:SF1">
    <property type="entry name" value="GH17980P-RELATED"/>
    <property type="match status" value="1"/>
</dbReference>
<evidence type="ECO:0000313" key="3">
    <source>
        <dbReference type="Proteomes" id="UP000036313"/>
    </source>
</evidence>
<dbReference type="Proteomes" id="UP000036313">
    <property type="component" value="Unassembled WGS sequence"/>
</dbReference>
<name>A0A0J6YUI5_9MYCO</name>
<dbReference type="SUPFAM" id="SSF51430">
    <property type="entry name" value="NAD(P)-linked oxidoreductase"/>
    <property type="match status" value="1"/>
</dbReference>
<sequence>MRATDTVAIGKVTVTRLGLGTAPLGGLFRPVRDEDAAATVRAAWDLGLRLFDTAPLYGYGRAEQRLGGGLCTRPRAEFAVATKVGRLLREPSPGAAWELDTTQEHAGQPFYKDTGPAVPVFDFSYDGALRSLEESLTRLGLDRVDIVHVHDPERHVRQAVDGAYRALVRLRDEGVIGAVGLGIDYAEPAVEILRAVDLDCVLIAGRWTLLDQAAGRELLPLAAERGVAVIAAGVYNSGVLANPGAVTATYDYVPSPHDVVVRASTIAGVCARHGVPLRAAALQFPFRDPAVAAVLTGARTAAEISENVGLFDTPVPEELWADLAAECGIGLVSP</sequence>
<dbReference type="GO" id="GO:0005829">
    <property type="term" value="C:cytosol"/>
    <property type="evidence" value="ECO:0007669"/>
    <property type="project" value="TreeGrafter"/>
</dbReference>
<dbReference type="Gene3D" id="3.20.20.100">
    <property type="entry name" value="NADP-dependent oxidoreductase domain"/>
    <property type="match status" value="1"/>
</dbReference>
<dbReference type="PATRIC" id="fig|1807.14.peg.2669"/>
<proteinExistence type="predicted"/>
<dbReference type="AlphaFoldDB" id="A0A0J6YUI5"/>
<organism evidence="2 3">
    <name type="scientific">Mycolicibacterium obuense</name>
    <dbReference type="NCBI Taxonomy" id="1807"/>
    <lineage>
        <taxon>Bacteria</taxon>
        <taxon>Bacillati</taxon>
        <taxon>Actinomycetota</taxon>
        <taxon>Actinomycetes</taxon>
        <taxon>Mycobacteriales</taxon>
        <taxon>Mycobacteriaceae</taxon>
        <taxon>Mycolicibacterium</taxon>
    </lineage>
</organism>
<keyword evidence="2" id="KW-0560">Oxidoreductase</keyword>
<comment type="caution">
    <text evidence="2">The sequence shown here is derived from an EMBL/GenBank/DDBJ whole genome shotgun (WGS) entry which is preliminary data.</text>
</comment>
<gene>
    <name evidence="2" type="primary">pld1</name>
    <name evidence="2" type="ORF">MOBUDSM44075_02646</name>
</gene>
<evidence type="ECO:0000313" key="2">
    <source>
        <dbReference type="EMBL" id="KMO76116.1"/>
    </source>
</evidence>
<dbReference type="EMBL" id="JYNU01000014">
    <property type="protein sequence ID" value="KMO76116.1"/>
    <property type="molecule type" value="Genomic_DNA"/>
</dbReference>
<dbReference type="RefSeq" id="WP_110814823.1">
    <property type="nucleotide sequence ID" value="NZ_JYNU01000014.1"/>
</dbReference>
<dbReference type="PANTHER" id="PTHR42686">
    <property type="entry name" value="GH17980P-RELATED"/>
    <property type="match status" value="1"/>
</dbReference>
<dbReference type="GO" id="GO:0050235">
    <property type="term" value="F:pyridoxal 4-dehydrogenase activity"/>
    <property type="evidence" value="ECO:0007669"/>
    <property type="project" value="UniProtKB-EC"/>
</dbReference>
<feature type="domain" description="NADP-dependent oxidoreductase" evidence="1">
    <location>
        <begin position="16"/>
        <end position="323"/>
    </location>
</feature>
<dbReference type="Pfam" id="PF00248">
    <property type="entry name" value="Aldo_ket_red"/>
    <property type="match status" value="1"/>
</dbReference>
<dbReference type="InterPro" id="IPR036812">
    <property type="entry name" value="NAD(P)_OxRdtase_dom_sf"/>
</dbReference>
<dbReference type="InterPro" id="IPR023210">
    <property type="entry name" value="NADP_OxRdtase_dom"/>
</dbReference>
<accession>A0A0J6YUI5</accession>
<evidence type="ECO:0000259" key="1">
    <source>
        <dbReference type="Pfam" id="PF00248"/>
    </source>
</evidence>
<protein>
    <submittedName>
        <fullName evidence="2">Pyridoxal 4-dehydrogenase</fullName>
        <ecNumber evidence="2">1.1.1.107</ecNumber>
    </submittedName>
</protein>